<accession>A0A8J2PV59</accession>
<evidence type="ECO:0000313" key="1">
    <source>
        <dbReference type="EMBL" id="CAG7829332.1"/>
    </source>
</evidence>
<comment type="caution">
    <text evidence="1">The sequence shown here is derived from an EMBL/GenBank/DDBJ whole genome shotgun (WGS) entry which is preliminary data.</text>
</comment>
<dbReference type="EMBL" id="CAJVCH010551022">
    <property type="protein sequence ID" value="CAG7829332.1"/>
    <property type="molecule type" value="Genomic_DNA"/>
</dbReference>
<gene>
    <name evidence="1" type="ORF">AFUS01_LOCUS39201</name>
</gene>
<evidence type="ECO:0000313" key="2">
    <source>
        <dbReference type="Proteomes" id="UP000708208"/>
    </source>
</evidence>
<dbReference type="AlphaFoldDB" id="A0A8J2PV59"/>
<name>A0A8J2PV59_9HEXA</name>
<reference evidence="1" key="1">
    <citation type="submission" date="2021-06" db="EMBL/GenBank/DDBJ databases">
        <authorList>
            <person name="Hodson N. C."/>
            <person name="Mongue J. A."/>
            <person name="Jaron S. K."/>
        </authorList>
    </citation>
    <scope>NUCLEOTIDE SEQUENCE</scope>
</reference>
<keyword evidence="2" id="KW-1185">Reference proteome</keyword>
<dbReference type="Proteomes" id="UP000708208">
    <property type="component" value="Unassembled WGS sequence"/>
</dbReference>
<protein>
    <submittedName>
        <fullName evidence="1">Uncharacterized protein</fullName>
    </submittedName>
</protein>
<organism evidence="1 2">
    <name type="scientific">Allacma fusca</name>
    <dbReference type="NCBI Taxonomy" id="39272"/>
    <lineage>
        <taxon>Eukaryota</taxon>
        <taxon>Metazoa</taxon>
        <taxon>Ecdysozoa</taxon>
        <taxon>Arthropoda</taxon>
        <taxon>Hexapoda</taxon>
        <taxon>Collembola</taxon>
        <taxon>Symphypleona</taxon>
        <taxon>Sminthuridae</taxon>
        <taxon>Allacma</taxon>
    </lineage>
</organism>
<feature type="non-terminal residue" evidence="1">
    <location>
        <position position="1"/>
    </location>
</feature>
<proteinExistence type="predicted"/>
<sequence length="70" mass="8313">ADSQSCILILIKFFQDCRYKKQNKTQERGLVHCCFASFKGCFTGKKQWEFRPSLFESMSYLDGDVDYIRR</sequence>